<accession>A0A6J6EW49</accession>
<gene>
    <name evidence="2" type="ORF">UFOPK1413_00100</name>
    <name evidence="3" type="ORF">UFOPK1767_00159</name>
</gene>
<dbReference type="InterPro" id="IPR045596">
    <property type="entry name" value="DUF6459"/>
</dbReference>
<name>A0A6J6EW49_9ZZZZ</name>
<evidence type="ECO:0000313" key="2">
    <source>
        <dbReference type="EMBL" id="CAB4531115.1"/>
    </source>
</evidence>
<sequence length="144" mass="16027">MVATISSSEPPRNNSSRATEFFDPQPTPRVELPDPRETIERLALIGCEIIAGIRPVEQIGRWVTEDVYRVVAERSIAARRNRLARAETIKSAPLIIVGLTVVTEPRDGVVEGVSLVRFGQRTRAVCVRLEGLDRRWRASALALL</sequence>
<dbReference type="AlphaFoldDB" id="A0A6J6EW49"/>
<evidence type="ECO:0000313" key="3">
    <source>
        <dbReference type="EMBL" id="CAB4578913.1"/>
    </source>
</evidence>
<organism evidence="3">
    <name type="scientific">freshwater metagenome</name>
    <dbReference type="NCBI Taxonomy" id="449393"/>
    <lineage>
        <taxon>unclassified sequences</taxon>
        <taxon>metagenomes</taxon>
        <taxon>ecological metagenomes</taxon>
    </lineage>
</organism>
<dbReference type="EMBL" id="CAEZTZ010000010">
    <property type="protein sequence ID" value="CAB4578913.1"/>
    <property type="molecule type" value="Genomic_DNA"/>
</dbReference>
<feature type="compositionally biased region" description="Low complexity" evidence="1">
    <location>
        <begin position="1"/>
        <end position="17"/>
    </location>
</feature>
<evidence type="ECO:0000256" key="1">
    <source>
        <dbReference type="SAM" id="MobiDB-lite"/>
    </source>
</evidence>
<dbReference type="EMBL" id="CAEZSG010000007">
    <property type="protein sequence ID" value="CAB4531115.1"/>
    <property type="molecule type" value="Genomic_DNA"/>
</dbReference>
<proteinExistence type="predicted"/>
<feature type="region of interest" description="Disordered" evidence="1">
    <location>
        <begin position="1"/>
        <end position="32"/>
    </location>
</feature>
<protein>
    <submittedName>
        <fullName evidence="3">Unannotated protein</fullName>
    </submittedName>
</protein>
<reference evidence="3" key="1">
    <citation type="submission" date="2020-05" db="EMBL/GenBank/DDBJ databases">
        <authorList>
            <person name="Chiriac C."/>
            <person name="Salcher M."/>
            <person name="Ghai R."/>
            <person name="Kavagutti S V."/>
        </authorList>
    </citation>
    <scope>NUCLEOTIDE SEQUENCE</scope>
</reference>
<dbReference type="Pfam" id="PF20060">
    <property type="entry name" value="DUF6459"/>
    <property type="match status" value="1"/>
</dbReference>